<feature type="compositionally biased region" description="Polar residues" evidence="1">
    <location>
        <begin position="184"/>
        <end position="199"/>
    </location>
</feature>
<dbReference type="Proteomes" id="UP000535437">
    <property type="component" value="Unassembled WGS sequence"/>
</dbReference>
<dbReference type="RefSeq" id="WP_179541591.1">
    <property type="nucleotide sequence ID" value="NZ_BAAALL010000002.1"/>
</dbReference>
<sequence>MASPRPRRTPRRQSAAVYRRRRLVVGTFAVIVLVGLWWAGAAIFALFVDEDPNDPTAQETDPAGESAQGEASETDDPDGDGSEDAEDEEDTGDEEPEGEDSDGSCAPGDVRVTAATDEDTYGATVAPVLILAVENTGAQECTLDVGTAEQEFEISHAGRQVFTTEQCGDDGDSYELTMEPGQQERAQLTWPRSDSSETCTEPAELESGTYELTVSIGGITSDPHRFTLD</sequence>
<feature type="transmembrane region" description="Helical" evidence="2">
    <location>
        <begin position="21"/>
        <end position="48"/>
    </location>
</feature>
<feature type="domain" description="DUF4232" evidence="3">
    <location>
        <begin position="105"/>
        <end position="203"/>
    </location>
</feature>
<evidence type="ECO:0000259" key="3">
    <source>
        <dbReference type="Pfam" id="PF14016"/>
    </source>
</evidence>
<evidence type="ECO:0000313" key="5">
    <source>
        <dbReference type="Proteomes" id="UP000535437"/>
    </source>
</evidence>
<name>A0A7Z0K917_9MICC</name>
<feature type="region of interest" description="Disordered" evidence="1">
    <location>
        <begin position="183"/>
        <end position="204"/>
    </location>
</feature>
<comment type="caution">
    <text evidence="4">The sequence shown here is derived from an EMBL/GenBank/DDBJ whole genome shotgun (WGS) entry which is preliminary data.</text>
</comment>
<keyword evidence="5" id="KW-1185">Reference proteome</keyword>
<keyword evidence="2" id="KW-0812">Transmembrane</keyword>
<dbReference type="EMBL" id="JACCFY010000001">
    <property type="protein sequence ID" value="NYJ78216.1"/>
    <property type="molecule type" value="Genomic_DNA"/>
</dbReference>
<keyword evidence="2" id="KW-0472">Membrane</keyword>
<evidence type="ECO:0000256" key="1">
    <source>
        <dbReference type="SAM" id="MobiDB-lite"/>
    </source>
</evidence>
<feature type="compositionally biased region" description="Acidic residues" evidence="1">
    <location>
        <begin position="72"/>
        <end position="102"/>
    </location>
</feature>
<dbReference type="AlphaFoldDB" id="A0A7Z0K917"/>
<evidence type="ECO:0000313" key="4">
    <source>
        <dbReference type="EMBL" id="NYJ78216.1"/>
    </source>
</evidence>
<gene>
    <name evidence="4" type="ORF">HNR09_001627</name>
</gene>
<keyword evidence="2" id="KW-1133">Transmembrane helix</keyword>
<organism evidence="4 5">
    <name type="scientific">Nesterenkonia xinjiangensis</name>
    <dbReference type="NCBI Taxonomy" id="225327"/>
    <lineage>
        <taxon>Bacteria</taxon>
        <taxon>Bacillati</taxon>
        <taxon>Actinomycetota</taxon>
        <taxon>Actinomycetes</taxon>
        <taxon>Micrococcales</taxon>
        <taxon>Micrococcaceae</taxon>
        <taxon>Nesterenkonia</taxon>
    </lineage>
</organism>
<dbReference type="Pfam" id="PF14016">
    <property type="entry name" value="DUF4232"/>
    <property type="match status" value="1"/>
</dbReference>
<dbReference type="InterPro" id="IPR025326">
    <property type="entry name" value="DUF4232"/>
</dbReference>
<evidence type="ECO:0000256" key="2">
    <source>
        <dbReference type="SAM" id="Phobius"/>
    </source>
</evidence>
<reference evidence="4 5" key="1">
    <citation type="submission" date="2020-07" db="EMBL/GenBank/DDBJ databases">
        <title>Sequencing the genomes of 1000 actinobacteria strains.</title>
        <authorList>
            <person name="Klenk H.-P."/>
        </authorList>
    </citation>
    <scope>NUCLEOTIDE SEQUENCE [LARGE SCALE GENOMIC DNA]</scope>
    <source>
        <strain evidence="4 5">DSM 15475</strain>
    </source>
</reference>
<feature type="region of interest" description="Disordered" evidence="1">
    <location>
        <begin position="52"/>
        <end position="110"/>
    </location>
</feature>
<protein>
    <recommendedName>
        <fullName evidence="3">DUF4232 domain-containing protein</fullName>
    </recommendedName>
</protein>
<accession>A0A7Z0K917</accession>
<proteinExistence type="predicted"/>